<dbReference type="SUPFAM" id="SSF53067">
    <property type="entry name" value="Actin-like ATPase domain"/>
    <property type="match status" value="1"/>
</dbReference>
<evidence type="ECO:0000256" key="6">
    <source>
        <dbReference type="ARBA" id="ARBA00048451"/>
    </source>
</evidence>
<dbReference type="PANTHER" id="PTHR42742">
    <property type="entry name" value="TRANSCRIPTIONAL REPRESSOR MPRA"/>
    <property type="match status" value="1"/>
</dbReference>
<sequence length="293" mass="29244">MTALVGGIEAGGTKFVVGIGTAEGGSRVTARIATTGPDETIAAALAFFREHDAALPVTAIGIAGFGPLDLDPRSPTYGHVLATPKPGWPGTDLRGRIAAGAGVPVGIETDVNAAALAEARAAGDLADLAYVTVGTGIGVGLVVAGRPVHGAGHPELGHVRPRRHPAHEGFAGICPYHGDCLEGLASGPAIKAAWGVALDALASDHPAHGAVADYLAQLCATLLLAVAPAKIVIGGGVMGDGHLLPVIRARTSALIADYLPQTGPDALETRIAAPACREPSGLIGAYLVAQGVR</sequence>
<dbReference type="EMBL" id="JAUOTP010000002">
    <property type="protein sequence ID" value="MDO6413752.1"/>
    <property type="molecule type" value="Genomic_DNA"/>
</dbReference>
<dbReference type="PROSITE" id="PS01125">
    <property type="entry name" value="ROK"/>
    <property type="match status" value="1"/>
</dbReference>
<keyword evidence="4" id="KW-0460">Magnesium</keyword>
<dbReference type="InterPro" id="IPR051804">
    <property type="entry name" value="Carb_Metab_Reg_Kinase/Isom"/>
</dbReference>
<name>A0ABT8Y605_9SPHN</name>
<keyword evidence="8" id="KW-1185">Reference proteome</keyword>
<dbReference type="PANTHER" id="PTHR42742:SF3">
    <property type="entry name" value="FRUCTOKINASE"/>
    <property type="match status" value="1"/>
</dbReference>
<evidence type="ECO:0000313" key="7">
    <source>
        <dbReference type="EMBL" id="MDO6413752.1"/>
    </source>
</evidence>
<protein>
    <recommendedName>
        <fullName evidence="5">fructokinase</fullName>
        <ecNumber evidence="5">2.7.1.4</ecNumber>
    </recommendedName>
</protein>
<dbReference type="EC" id="2.7.1.4" evidence="5"/>
<comment type="cofactor">
    <cofactor evidence="1">
        <name>Mg(2+)</name>
        <dbReference type="ChEBI" id="CHEBI:18420"/>
    </cofactor>
</comment>
<dbReference type="Pfam" id="PF00480">
    <property type="entry name" value="ROK"/>
    <property type="match status" value="1"/>
</dbReference>
<dbReference type="Gene3D" id="3.30.420.40">
    <property type="match status" value="2"/>
</dbReference>
<keyword evidence="2" id="KW-0479">Metal-binding</keyword>
<reference evidence="7" key="1">
    <citation type="submission" date="2023-07" db="EMBL/GenBank/DDBJ databases">
        <authorList>
            <person name="Kim M."/>
        </authorList>
    </citation>
    <scope>NUCLEOTIDE SEQUENCE</scope>
    <source>
        <strain evidence="7">BIUV-7</strain>
    </source>
</reference>
<keyword evidence="3" id="KW-0862">Zinc</keyword>
<dbReference type="RefSeq" id="WP_303540436.1">
    <property type="nucleotide sequence ID" value="NZ_JAUOTP010000002.1"/>
</dbReference>
<evidence type="ECO:0000256" key="1">
    <source>
        <dbReference type="ARBA" id="ARBA00001946"/>
    </source>
</evidence>
<dbReference type="CDD" id="cd24067">
    <property type="entry name" value="ASKHA_NBD_ROK_BsFRK-like"/>
    <property type="match status" value="1"/>
</dbReference>
<dbReference type="Proteomes" id="UP001169764">
    <property type="component" value="Unassembled WGS sequence"/>
</dbReference>
<evidence type="ECO:0000256" key="4">
    <source>
        <dbReference type="ARBA" id="ARBA00022842"/>
    </source>
</evidence>
<organism evidence="7 8">
    <name type="scientific">Sphingomonas natans</name>
    <dbReference type="NCBI Taxonomy" id="3063330"/>
    <lineage>
        <taxon>Bacteria</taxon>
        <taxon>Pseudomonadati</taxon>
        <taxon>Pseudomonadota</taxon>
        <taxon>Alphaproteobacteria</taxon>
        <taxon>Sphingomonadales</taxon>
        <taxon>Sphingomonadaceae</taxon>
        <taxon>Sphingomonas</taxon>
    </lineage>
</organism>
<evidence type="ECO:0000256" key="2">
    <source>
        <dbReference type="ARBA" id="ARBA00022723"/>
    </source>
</evidence>
<dbReference type="InterPro" id="IPR000600">
    <property type="entry name" value="ROK"/>
</dbReference>
<gene>
    <name evidence="7" type="ORF">Q4F19_05100</name>
</gene>
<proteinExistence type="predicted"/>
<dbReference type="InterPro" id="IPR043129">
    <property type="entry name" value="ATPase_NBD"/>
</dbReference>
<evidence type="ECO:0000313" key="8">
    <source>
        <dbReference type="Proteomes" id="UP001169764"/>
    </source>
</evidence>
<evidence type="ECO:0000256" key="3">
    <source>
        <dbReference type="ARBA" id="ARBA00022833"/>
    </source>
</evidence>
<accession>A0ABT8Y605</accession>
<comment type="catalytic activity">
    <reaction evidence="6">
        <text>D-fructose + ATP = D-fructose 6-phosphate + ADP + H(+)</text>
        <dbReference type="Rhea" id="RHEA:16125"/>
        <dbReference type="ChEBI" id="CHEBI:15378"/>
        <dbReference type="ChEBI" id="CHEBI:30616"/>
        <dbReference type="ChEBI" id="CHEBI:37721"/>
        <dbReference type="ChEBI" id="CHEBI:61527"/>
        <dbReference type="ChEBI" id="CHEBI:456216"/>
        <dbReference type="EC" id="2.7.1.4"/>
    </reaction>
</comment>
<dbReference type="InterPro" id="IPR049874">
    <property type="entry name" value="ROK_cs"/>
</dbReference>
<comment type="caution">
    <text evidence="7">The sequence shown here is derived from an EMBL/GenBank/DDBJ whole genome shotgun (WGS) entry which is preliminary data.</text>
</comment>
<evidence type="ECO:0000256" key="5">
    <source>
        <dbReference type="ARBA" id="ARBA00038887"/>
    </source>
</evidence>